<keyword evidence="1" id="KW-0812">Transmembrane</keyword>
<dbReference type="PANTHER" id="PTHR33339:SF1">
    <property type="entry name" value="LYSM DOMAIN-CONTAINING PROTEIN"/>
    <property type="match status" value="1"/>
</dbReference>
<feature type="transmembrane region" description="Helical" evidence="1">
    <location>
        <begin position="342"/>
        <end position="362"/>
    </location>
</feature>
<reference evidence="4" key="2">
    <citation type="journal article" date="2011" name="Proc. Natl. Acad. Sci. U.S.A.">
        <title>Obligate biotrophy features unraveled by the genomic analysis of rust fungi.</title>
        <authorList>
            <person name="Duplessis S."/>
            <person name="Cuomo C.A."/>
            <person name="Lin Y.-C."/>
            <person name="Aerts A."/>
            <person name="Tisserant E."/>
            <person name="Veneault-Fourrey C."/>
            <person name="Joly D.L."/>
            <person name="Hacquard S."/>
            <person name="Amselem J."/>
            <person name="Cantarel B.L."/>
            <person name="Chiu R."/>
            <person name="Coutinho P.M."/>
            <person name="Feau N."/>
            <person name="Field M."/>
            <person name="Frey P."/>
            <person name="Gelhaye E."/>
            <person name="Goldberg J."/>
            <person name="Grabherr M.G."/>
            <person name="Kodira C.D."/>
            <person name="Kohler A."/>
            <person name="Kuees U."/>
            <person name="Lindquist E.A."/>
            <person name="Lucas S.M."/>
            <person name="Mago R."/>
            <person name="Mauceli E."/>
            <person name="Morin E."/>
            <person name="Murat C."/>
            <person name="Pangilinan J.L."/>
            <person name="Park R."/>
            <person name="Pearson M."/>
            <person name="Quesneville H."/>
            <person name="Rouhier N."/>
            <person name="Sakthikumar S."/>
            <person name="Salamov A.A."/>
            <person name="Schmutz J."/>
            <person name="Selles B."/>
            <person name="Shapiro H."/>
            <person name="Tanguay P."/>
            <person name="Tuskan G.A."/>
            <person name="Henrissat B."/>
            <person name="Van de Peer Y."/>
            <person name="Rouze P."/>
            <person name="Ellis J.G."/>
            <person name="Dodds P.N."/>
            <person name="Schein J.E."/>
            <person name="Zhong S."/>
            <person name="Hamelin R.C."/>
            <person name="Grigoriev I.V."/>
            <person name="Szabo L.J."/>
            <person name="Martin F."/>
        </authorList>
    </citation>
    <scope>NUCLEOTIDE SEQUENCE [LARGE SCALE GENOMIC DNA]</scope>
    <source>
        <strain evidence="4">CRL 75-36-700-3 / race SCCL</strain>
    </source>
</reference>
<dbReference type="Proteomes" id="UP000008783">
    <property type="component" value="Unassembled WGS sequence"/>
</dbReference>
<dbReference type="InterPro" id="IPR057194">
    <property type="entry name" value="DUF7872"/>
</dbReference>
<dbReference type="PANTHER" id="PTHR33339">
    <property type="entry name" value="LYSM DOMAIN-CONTAINING PROTEIN"/>
    <property type="match status" value="1"/>
</dbReference>
<keyword evidence="4" id="KW-1185">Reference proteome</keyword>
<dbReference type="EMBL" id="DS178265">
    <property type="protein sequence ID" value="EFP76410.2"/>
    <property type="molecule type" value="Genomic_DNA"/>
</dbReference>
<evidence type="ECO:0000313" key="3">
    <source>
        <dbReference type="EMBL" id="EFP76410.2"/>
    </source>
</evidence>
<feature type="transmembrane region" description="Helical" evidence="1">
    <location>
        <begin position="368"/>
        <end position="389"/>
    </location>
</feature>
<dbReference type="HOGENOM" id="CLU_465498_0_0_1"/>
<proteinExistence type="predicted"/>
<dbReference type="AlphaFoldDB" id="E3JWI5"/>
<evidence type="ECO:0000256" key="1">
    <source>
        <dbReference type="SAM" id="Phobius"/>
    </source>
</evidence>
<dbReference type="KEGG" id="pgr:PGTG_02851"/>
<evidence type="ECO:0000259" key="2">
    <source>
        <dbReference type="Pfam" id="PF25278"/>
    </source>
</evidence>
<dbReference type="RefSeq" id="XP_003320829.2">
    <property type="nucleotide sequence ID" value="XM_003320781.2"/>
</dbReference>
<dbReference type="VEuPathDB" id="FungiDB:PGTG_02851"/>
<dbReference type="STRING" id="418459.E3JWI5"/>
<dbReference type="InParanoid" id="E3JWI5"/>
<reference key="1">
    <citation type="submission" date="2007-01" db="EMBL/GenBank/DDBJ databases">
        <title>The Genome Sequence of Puccinia graminis f. sp. tritici Strain CRL 75-36-700-3.</title>
        <authorList>
            <consortium name="The Broad Institute Genome Sequencing Platform"/>
            <person name="Birren B."/>
            <person name="Lander E."/>
            <person name="Galagan J."/>
            <person name="Nusbaum C."/>
            <person name="Devon K."/>
            <person name="Cuomo C."/>
            <person name="Jaffe D."/>
            <person name="Butler J."/>
            <person name="Alvarez P."/>
            <person name="Gnerre S."/>
            <person name="Grabherr M."/>
            <person name="Mauceli E."/>
            <person name="Brockman W."/>
            <person name="Young S."/>
            <person name="LaButti K."/>
            <person name="Sykes S."/>
            <person name="DeCaprio D."/>
            <person name="Crawford M."/>
            <person name="Koehrsen M."/>
            <person name="Engels R."/>
            <person name="Montgomery P."/>
            <person name="Pearson M."/>
            <person name="Howarth C."/>
            <person name="Larson L."/>
            <person name="White J."/>
            <person name="Zeng Q."/>
            <person name="Kodira C."/>
            <person name="Yandava C."/>
            <person name="Alvarado L."/>
            <person name="O'Leary S."/>
            <person name="Szabo L."/>
            <person name="Dean R."/>
            <person name="Schein J."/>
        </authorList>
    </citation>
    <scope>NUCLEOTIDE SEQUENCE</scope>
    <source>
        <strain>CRL 75-36-700-3</strain>
    </source>
</reference>
<dbReference type="OrthoDB" id="2501761at2759"/>
<sequence>MNCPLESVVVRSKEIAVAPVARGVSLKGIPRTPGCSMRIQATLQNARILVDVNAFPRPSNTVIMVKSLRILCCYAFELRCRRLGLHTGSDLRPEARESLNHLDELTRSSSMNLIMWIGSVSELYVTTGSSSHSHPILRTTDPRMQARSFSHSRIYVSKTLLMQVILQILLILILPKANGHALQVYSGRQNSSPRHVLHARQELFQDGGVGYKLPLGAKPFQPYKCGRKPLSPKTWKELRIDEYIKTYPRGLVANLTVFAAENKAINFACGMNQFCSAGQLCSPISGRAWWVLAAVEQATMYFNSLSTAIGFAAGQAKAIGAELVNDLYLQDAKKKYRLFQSIAMVLTMALAVTAMIAAVVFMTVTGTVAFAVFATAGAMIAIAQVTMILKAQAEEVEAGNQDTFTKWSHYEGRISDWQSKSQTEIGKRVKDMVEYPISSHRGLFGLLEGGEYCRNNQKQDSNDLEKKMARILTIRFANQILRAKKGFITIGEGCYSKGPNGAFSLDEGWLSYCDKPGGLMYNVIYDDDGKSGNQFYNARLLVEKYHISVEYIVKQAVECSQLGKGPDYDPYADGTNLPADENARCVMNLPVCDTRGAGVRKMLKHHTTVKACRVAGGINLP</sequence>
<evidence type="ECO:0000313" key="4">
    <source>
        <dbReference type="Proteomes" id="UP000008783"/>
    </source>
</evidence>
<protein>
    <recommendedName>
        <fullName evidence="2">DUF7872 domain-containing protein</fullName>
    </recommendedName>
</protein>
<keyword evidence="1" id="KW-1133">Transmembrane helix</keyword>
<gene>
    <name evidence="3" type="ORF">PGTG_02851</name>
</gene>
<feature type="domain" description="DUF7872" evidence="2">
    <location>
        <begin position="400"/>
        <end position="619"/>
    </location>
</feature>
<organism evidence="3 4">
    <name type="scientific">Puccinia graminis f. sp. tritici (strain CRL 75-36-700-3 / race SCCL)</name>
    <name type="common">Black stem rust fungus</name>
    <dbReference type="NCBI Taxonomy" id="418459"/>
    <lineage>
        <taxon>Eukaryota</taxon>
        <taxon>Fungi</taxon>
        <taxon>Dikarya</taxon>
        <taxon>Basidiomycota</taxon>
        <taxon>Pucciniomycotina</taxon>
        <taxon>Pucciniomycetes</taxon>
        <taxon>Pucciniales</taxon>
        <taxon>Pucciniaceae</taxon>
        <taxon>Puccinia</taxon>
    </lineage>
</organism>
<dbReference type="GeneID" id="10534465"/>
<accession>E3JWI5</accession>
<dbReference type="Pfam" id="PF25278">
    <property type="entry name" value="DUF7872"/>
    <property type="match status" value="1"/>
</dbReference>
<keyword evidence="1" id="KW-0472">Membrane</keyword>
<name>E3JWI5_PUCGT</name>